<organism evidence="2 3">
    <name type="scientific">Candidimonas humi</name>
    <dbReference type="NCBI Taxonomy" id="683355"/>
    <lineage>
        <taxon>Bacteria</taxon>
        <taxon>Pseudomonadati</taxon>
        <taxon>Pseudomonadota</taxon>
        <taxon>Betaproteobacteria</taxon>
        <taxon>Burkholderiales</taxon>
        <taxon>Alcaligenaceae</taxon>
        <taxon>Candidimonas</taxon>
    </lineage>
</organism>
<sequence>MTVQGIIPQELELPRMPGVPRELLPAFSCDTHCHVFGPYERYPLRYQPSYAAPDAPVERYLGMLDTVGMDRGVLVQPAPYGTDPSALLAAIARRPEALRGVAVAEPGTSSKALQDLHAGGVRGLRFVEARDPSGRLLQGSVGFDSLDALVPAMAQAGLHAQVWGPREAHLAHLERMAGLGIPIVVDHMACLSPQRGLDDALMRLLQKLLRADRIWVKLSVCRVSGDAPNYADVRPFHDALFEANPDKVLWGSDWPYVRMGAGAPDVAALIDLAWRWLGDDQARRKVWVENPAKLYGYAGRKGKADGV</sequence>
<keyword evidence="3" id="KW-1185">Reference proteome</keyword>
<evidence type="ECO:0000259" key="1">
    <source>
        <dbReference type="Pfam" id="PF04909"/>
    </source>
</evidence>
<evidence type="ECO:0000313" key="2">
    <source>
        <dbReference type="EMBL" id="MFC4201530.1"/>
    </source>
</evidence>
<dbReference type="InterPro" id="IPR052358">
    <property type="entry name" value="Aro_Compnd_Degr_Hydrolases"/>
</dbReference>
<feature type="domain" description="Amidohydrolase-related" evidence="1">
    <location>
        <begin position="29"/>
        <end position="296"/>
    </location>
</feature>
<dbReference type="Proteomes" id="UP001595848">
    <property type="component" value="Unassembled WGS sequence"/>
</dbReference>
<dbReference type="Pfam" id="PF04909">
    <property type="entry name" value="Amidohydro_2"/>
    <property type="match status" value="1"/>
</dbReference>
<name>A0ABV8NX59_9BURK</name>
<proteinExistence type="predicted"/>
<comment type="caution">
    <text evidence="2">The sequence shown here is derived from an EMBL/GenBank/DDBJ whole genome shotgun (WGS) entry which is preliminary data.</text>
</comment>
<protein>
    <submittedName>
        <fullName evidence="2">Amidohydrolase family protein</fullName>
    </submittedName>
</protein>
<dbReference type="InterPro" id="IPR006680">
    <property type="entry name" value="Amidohydro-rel"/>
</dbReference>
<dbReference type="RefSeq" id="WP_217963118.1">
    <property type="nucleotide sequence ID" value="NZ_JAHTBN010000002.1"/>
</dbReference>
<dbReference type="PANTHER" id="PTHR35563">
    <property type="entry name" value="BARREL METAL-DEPENDENT HYDROLASE, PUTATIVE (AFU_ORTHOLOGUE AFUA_1G16240)-RELATED"/>
    <property type="match status" value="1"/>
</dbReference>
<gene>
    <name evidence="2" type="ORF">ACFOY1_11245</name>
</gene>
<dbReference type="EMBL" id="JBHSBV010000003">
    <property type="protein sequence ID" value="MFC4201530.1"/>
    <property type="molecule type" value="Genomic_DNA"/>
</dbReference>
<accession>A0ABV8NX59</accession>
<dbReference type="PANTHER" id="PTHR35563:SF2">
    <property type="entry name" value="BARREL METAL-DEPENDENT HYDROLASE, PUTATIVE (AFU_ORTHOLOGUE AFUA_1G16240)-RELATED"/>
    <property type="match status" value="1"/>
</dbReference>
<reference evidence="3" key="1">
    <citation type="journal article" date="2019" name="Int. J. Syst. Evol. Microbiol.">
        <title>The Global Catalogue of Microorganisms (GCM) 10K type strain sequencing project: providing services to taxonomists for standard genome sequencing and annotation.</title>
        <authorList>
            <consortium name="The Broad Institute Genomics Platform"/>
            <consortium name="The Broad Institute Genome Sequencing Center for Infectious Disease"/>
            <person name="Wu L."/>
            <person name="Ma J."/>
        </authorList>
    </citation>
    <scope>NUCLEOTIDE SEQUENCE [LARGE SCALE GENOMIC DNA]</scope>
    <source>
        <strain evidence="3">LMG 24813</strain>
    </source>
</reference>
<evidence type="ECO:0000313" key="3">
    <source>
        <dbReference type="Proteomes" id="UP001595848"/>
    </source>
</evidence>